<evidence type="ECO:0000313" key="2">
    <source>
        <dbReference type="EMBL" id="REE02569.1"/>
    </source>
</evidence>
<dbReference type="OrthoDB" id="4485518at2"/>
<keyword evidence="3" id="KW-1185">Reference proteome</keyword>
<comment type="caution">
    <text evidence="2">The sequence shown here is derived from an EMBL/GenBank/DDBJ whole genome shotgun (WGS) entry which is preliminary data.</text>
</comment>
<dbReference type="Proteomes" id="UP000256727">
    <property type="component" value="Unassembled WGS sequence"/>
</dbReference>
<organism evidence="2 3">
    <name type="scientific">Citricoccus muralis</name>
    <dbReference type="NCBI Taxonomy" id="169134"/>
    <lineage>
        <taxon>Bacteria</taxon>
        <taxon>Bacillati</taxon>
        <taxon>Actinomycetota</taxon>
        <taxon>Actinomycetes</taxon>
        <taxon>Micrococcales</taxon>
        <taxon>Micrococcaceae</taxon>
        <taxon>Citricoccus</taxon>
    </lineage>
</organism>
<dbReference type="RefSeq" id="WP_115930828.1">
    <property type="nucleotide sequence ID" value="NZ_QREH01000001.1"/>
</dbReference>
<feature type="transmembrane region" description="Helical" evidence="1">
    <location>
        <begin position="35"/>
        <end position="55"/>
    </location>
</feature>
<dbReference type="AlphaFoldDB" id="A0A3D9L882"/>
<gene>
    <name evidence="2" type="ORF">C8E99_0342</name>
</gene>
<accession>A0A3D9L882</accession>
<keyword evidence="1" id="KW-1133">Transmembrane helix</keyword>
<dbReference type="EMBL" id="QREH01000001">
    <property type="protein sequence ID" value="REE02569.1"/>
    <property type="molecule type" value="Genomic_DNA"/>
</dbReference>
<keyword evidence="1" id="KW-0472">Membrane</keyword>
<reference evidence="2 3" key="1">
    <citation type="submission" date="2018-07" db="EMBL/GenBank/DDBJ databases">
        <title>Sequencing the genomes of 1000 actinobacteria strains.</title>
        <authorList>
            <person name="Klenk H.-P."/>
        </authorList>
    </citation>
    <scope>NUCLEOTIDE SEQUENCE [LARGE SCALE GENOMIC DNA]</scope>
    <source>
        <strain evidence="2 3">DSM 14442</strain>
    </source>
</reference>
<proteinExistence type="predicted"/>
<evidence type="ECO:0008006" key="4">
    <source>
        <dbReference type="Google" id="ProtNLM"/>
    </source>
</evidence>
<keyword evidence="1" id="KW-0812">Transmembrane</keyword>
<evidence type="ECO:0000313" key="3">
    <source>
        <dbReference type="Proteomes" id="UP000256727"/>
    </source>
</evidence>
<evidence type="ECO:0000256" key="1">
    <source>
        <dbReference type="SAM" id="Phobius"/>
    </source>
</evidence>
<name>A0A3D9L882_9MICC</name>
<sequence length="149" mass="16140">MRTKIGVVAIAALMLLFAVVAVVSAVGFLQAPQPIAKILGVAVLCVVAVGVWTLWRELRFGLTMEKMGRTLEAEGGLPEDNLPRSAAGRIDRAAADVQFETFRAEAEAAPQDWRSWYRLSLGYDASGDRSRARKAMRDAIALYSARSGS</sequence>
<protein>
    <recommendedName>
        <fullName evidence="4">Tetratricopeptide repeat protein</fullName>
    </recommendedName>
</protein>